<gene>
    <name evidence="1" type="ORF">F4821DRAFT_242327</name>
</gene>
<accession>A0ACC0CW52</accession>
<proteinExistence type="predicted"/>
<reference evidence="1 2" key="1">
    <citation type="journal article" date="2022" name="New Phytol.">
        <title>Ecological generalism drives hyperdiversity of secondary metabolite gene clusters in xylarialean endophytes.</title>
        <authorList>
            <person name="Franco M.E.E."/>
            <person name="Wisecaver J.H."/>
            <person name="Arnold A.E."/>
            <person name="Ju Y.M."/>
            <person name="Slot J.C."/>
            <person name="Ahrendt S."/>
            <person name="Moore L.P."/>
            <person name="Eastman K.E."/>
            <person name="Scott K."/>
            <person name="Konkel Z."/>
            <person name="Mondo S.J."/>
            <person name="Kuo A."/>
            <person name="Hayes R.D."/>
            <person name="Haridas S."/>
            <person name="Andreopoulos B."/>
            <person name="Riley R."/>
            <person name="LaButti K."/>
            <person name="Pangilinan J."/>
            <person name="Lipzen A."/>
            <person name="Amirebrahimi M."/>
            <person name="Yan J."/>
            <person name="Adam C."/>
            <person name="Keymanesh K."/>
            <person name="Ng V."/>
            <person name="Louie K."/>
            <person name="Northen T."/>
            <person name="Drula E."/>
            <person name="Henrissat B."/>
            <person name="Hsieh H.M."/>
            <person name="Youens-Clark K."/>
            <person name="Lutzoni F."/>
            <person name="Miadlikowska J."/>
            <person name="Eastwood D.C."/>
            <person name="Hamelin R.C."/>
            <person name="Grigoriev I.V."/>
            <person name="U'Ren J.M."/>
        </authorList>
    </citation>
    <scope>NUCLEOTIDE SEQUENCE [LARGE SCALE GENOMIC DNA]</scope>
    <source>
        <strain evidence="1 2">ER1909</strain>
    </source>
</reference>
<evidence type="ECO:0000313" key="2">
    <source>
        <dbReference type="Proteomes" id="UP001497680"/>
    </source>
</evidence>
<organism evidence="1 2">
    <name type="scientific">Hypoxylon rubiginosum</name>
    <dbReference type="NCBI Taxonomy" id="110542"/>
    <lineage>
        <taxon>Eukaryota</taxon>
        <taxon>Fungi</taxon>
        <taxon>Dikarya</taxon>
        <taxon>Ascomycota</taxon>
        <taxon>Pezizomycotina</taxon>
        <taxon>Sordariomycetes</taxon>
        <taxon>Xylariomycetidae</taxon>
        <taxon>Xylariales</taxon>
        <taxon>Hypoxylaceae</taxon>
        <taxon>Hypoxylon</taxon>
    </lineage>
</organism>
<sequence>MGNLHVSESQSKPRVGRSKVKSGCRTCKLRRVKCDESWPVCCRCVSTGRNCEGYGVWGGGGNQYGRRPNDLGSPRSLKGLYAPTLIDTANNDESRCLEWFTFRTVLKLPGAFRFGFWDTLVYQAVSKEPAVLHAALALSSAHKREALGIDTSAADYVPDEQQQFTLRHYSKAIGHLQPHFSAHDNSSIRVALVTCLLFVLTEYLRGHYKTGKTHLQNGIRVLNEFHARSSSIDCYSLFQEPCADSVDAWIIQAFIRLDVQAKLLGQGSQYLNFMLEDNASKSLIPGLIFQSINQARQYLDRLFYHILYLTHECRTQLSPDQKSYPSILLAKQQSIQNGLTLWYQAYNLSKIHLKIKGINAHAVGYVLLHLYYTMAVIMVDNCLWPADESGYDRHTDNFAFMMKQLRYVRSLSTSPSLVGIMHYADMSNSVADLGALPAAYYIAVKCRVRQIRHEALASLNSLDHKEGIWNAPITACIVRDVVKMEEADFYQDYEVAERAAASWNDAEEKTTTKKKNGAVEPALPESQRLHDVQVELPGDYAGTVTLKCRRRRGSSDWQAITRQYRYDEQSRTWVEKERA</sequence>
<evidence type="ECO:0000313" key="1">
    <source>
        <dbReference type="EMBL" id="KAI6084618.1"/>
    </source>
</evidence>
<dbReference type="Proteomes" id="UP001497680">
    <property type="component" value="Unassembled WGS sequence"/>
</dbReference>
<keyword evidence="2" id="KW-1185">Reference proteome</keyword>
<name>A0ACC0CW52_9PEZI</name>
<comment type="caution">
    <text evidence="1">The sequence shown here is derived from an EMBL/GenBank/DDBJ whole genome shotgun (WGS) entry which is preliminary data.</text>
</comment>
<dbReference type="EMBL" id="MU394334">
    <property type="protein sequence ID" value="KAI6084618.1"/>
    <property type="molecule type" value="Genomic_DNA"/>
</dbReference>
<protein>
    <submittedName>
        <fullName evidence="1">Uncharacterized protein</fullName>
    </submittedName>
</protein>